<keyword evidence="6 7" id="KW-0472">Membrane</keyword>
<dbReference type="InterPro" id="IPR000515">
    <property type="entry name" value="MetI-like"/>
</dbReference>
<evidence type="ECO:0000256" key="1">
    <source>
        <dbReference type="ARBA" id="ARBA00004651"/>
    </source>
</evidence>
<feature type="transmembrane region" description="Helical" evidence="7">
    <location>
        <begin position="21"/>
        <end position="43"/>
    </location>
</feature>
<comment type="similarity">
    <text evidence="7">Belongs to the binding-protein-dependent transport system permease family.</text>
</comment>
<dbReference type="InterPro" id="IPR050366">
    <property type="entry name" value="BP-dependent_transpt_permease"/>
</dbReference>
<dbReference type="Gene3D" id="1.10.3720.10">
    <property type="entry name" value="MetI-like"/>
    <property type="match status" value="1"/>
</dbReference>
<dbReference type="PROSITE" id="PS50928">
    <property type="entry name" value="ABC_TM1"/>
    <property type="match status" value="1"/>
</dbReference>
<keyword evidence="4 7" id="KW-0812">Transmembrane</keyword>
<organism evidence="9 10">
    <name type="scientific">Nocardia cerradoensis</name>
    <dbReference type="NCBI Taxonomy" id="85688"/>
    <lineage>
        <taxon>Bacteria</taxon>
        <taxon>Bacillati</taxon>
        <taxon>Actinomycetota</taxon>
        <taxon>Actinomycetes</taxon>
        <taxon>Mycobacteriales</taxon>
        <taxon>Nocardiaceae</taxon>
        <taxon>Nocardia</taxon>
    </lineage>
</organism>
<dbReference type="GO" id="GO:0055085">
    <property type="term" value="P:transmembrane transport"/>
    <property type="evidence" value="ECO:0007669"/>
    <property type="project" value="InterPro"/>
</dbReference>
<keyword evidence="3" id="KW-1003">Cell membrane</keyword>
<keyword evidence="2 7" id="KW-0813">Transport</keyword>
<evidence type="ECO:0000256" key="5">
    <source>
        <dbReference type="ARBA" id="ARBA00022989"/>
    </source>
</evidence>
<evidence type="ECO:0000313" key="9">
    <source>
        <dbReference type="EMBL" id="OXR47553.1"/>
    </source>
</evidence>
<comment type="caution">
    <text evidence="9">The sequence shown here is derived from an EMBL/GenBank/DDBJ whole genome shotgun (WGS) entry which is preliminary data.</text>
</comment>
<dbReference type="EMBL" id="NGAF01000001">
    <property type="protein sequence ID" value="OXR47553.1"/>
    <property type="molecule type" value="Genomic_DNA"/>
</dbReference>
<dbReference type="SUPFAM" id="SSF161098">
    <property type="entry name" value="MetI-like"/>
    <property type="match status" value="1"/>
</dbReference>
<evidence type="ECO:0000256" key="7">
    <source>
        <dbReference type="RuleBase" id="RU363032"/>
    </source>
</evidence>
<evidence type="ECO:0000256" key="4">
    <source>
        <dbReference type="ARBA" id="ARBA00022692"/>
    </source>
</evidence>
<dbReference type="GO" id="GO:0005886">
    <property type="term" value="C:plasma membrane"/>
    <property type="evidence" value="ECO:0007669"/>
    <property type="project" value="UniProtKB-SubCell"/>
</dbReference>
<evidence type="ECO:0000259" key="8">
    <source>
        <dbReference type="PROSITE" id="PS50928"/>
    </source>
</evidence>
<dbReference type="AlphaFoldDB" id="A0A231HF16"/>
<protein>
    <submittedName>
        <fullName evidence="9">Glutathione transport system permease protein GsiD</fullName>
    </submittedName>
</protein>
<evidence type="ECO:0000313" key="10">
    <source>
        <dbReference type="Proteomes" id="UP000215506"/>
    </source>
</evidence>
<gene>
    <name evidence="9" type="primary">gsiD_1</name>
    <name evidence="9" type="ORF">B7C42_00678</name>
</gene>
<dbReference type="RefSeq" id="WP_210743704.1">
    <property type="nucleotide sequence ID" value="NZ_JAAXOR010000003.1"/>
</dbReference>
<dbReference type="PANTHER" id="PTHR43386:SF25">
    <property type="entry name" value="PEPTIDE ABC TRANSPORTER PERMEASE PROTEIN"/>
    <property type="match status" value="1"/>
</dbReference>
<feature type="domain" description="ABC transmembrane type-1" evidence="8">
    <location>
        <begin position="83"/>
        <end position="272"/>
    </location>
</feature>
<feature type="transmembrane region" description="Helical" evidence="7">
    <location>
        <begin position="250"/>
        <end position="275"/>
    </location>
</feature>
<dbReference type="Pfam" id="PF00528">
    <property type="entry name" value="BPD_transp_1"/>
    <property type="match status" value="1"/>
</dbReference>
<dbReference type="Proteomes" id="UP000215506">
    <property type="component" value="Unassembled WGS sequence"/>
</dbReference>
<evidence type="ECO:0000256" key="6">
    <source>
        <dbReference type="ARBA" id="ARBA00023136"/>
    </source>
</evidence>
<dbReference type="CDD" id="cd06261">
    <property type="entry name" value="TM_PBP2"/>
    <property type="match status" value="1"/>
</dbReference>
<dbReference type="PANTHER" id="PTHR43386">
    <property type="entry name" value="OLIGOPEPTIDE TRANSPORT SYSTEM PERMEASE PROTEIN APPC"/>
    <property type="match status" value="1"/>
</dbReference>
<evidence type="ECO:0000256" key="3">
    <source>
        <dbReference type="ARBA" id="ARBA00022475"/>
    </source>
</evidence>
<sequence length="285" mass="30121">MSRWSEVLRESPGARLRSVPWPVWIAAIVFAFLVVAALAPHLVTGVDPTAMARRQTLRPPSGEHLFGTDQLGRDVFARTVHATRISLGIGVAATAIGFGLGAVIGLLASGPSRLLDAVLMRLTDTMLAFPGMLLALVVIAVSGPGARNSAIAIGLATIPYYARLVRSQALEVRHSGYVEAARTLGQSRSRIALRHVLPNALTTLVVLATLGVGTAIVAGAGLSFLGLGVIPPTPEWGSMLSEGRNLVGRAWWIGVFPGLFVVASVVSITVLSRYWQRLAEGRTAR</sequence>
<dbReference type="InterPro" id="IPR035906">
    <property type="entry name" value="MetI-like_sf"/>
</dbReference>
<comment type="subcellular location">
    <subcellularLocation>
        <location evidence="1 7">Cell membrane</location>
        <topology evidence="1 7">Multi-pass membrane protein</topology>
    </subcellularLocation>
</comment>
<feature type="transmembrane region" description="Helical" evidence="7">
    <location>
        <begin position="85"/>
        <end position="107"/>
    </location>
</feature>
<feature type="transmembrane region" description="Helical" evidence="7">
    <location>
        <begin position="119"/>
        <end position="142"/>
    </location>
</feature>
<reference evidence="9 10" key="1">
    <citation type="submission" date="2017-07" db="EMBL/GenBank/DDBJ databases">
        <title>First draft Genome Sequence of Nocardia cerradoensis isolated from human infection.</title>
        <authorList>
            <person name="Carrasco G."/>
        </authorList>
    </citation>
    <scope>NUCLEOTIDE SEQUENCE [LARGE SCALE GENOMIC DNA]</scope>
    <source>
        <strain evidence="9 10">CNM20130759</strain>
    </source>
</reference>
<keyword evidence="10" id="KW-1185">Reference proteome</keyword>
<feature type="transmembrane region" description="Helical" evidence="7">
    <location>
        <begin position="200"/>
        <end position="230"/>
    </location>
</feature>
<accession>A0A231HF16</accession>
<proteinExistence type="inferred from homology"/>
<name>A0A231HF16_9NOCA</name>
<evidence type="ECO:0000256" key="2">
    <source>
        <dbReference type="ARBA" id="ARBA00022448"/>
    </source>
</evidence>
<keyword evidence="5 7" id="KW-1133">Transmembrane helix</keyword>